<evidence type="ECO:0000256" key="10">
    <source>
        <dbReference type="ARBA" id="ARBA00022723"/>
    </source>
</evidence>
<comment type="caution">
    <text evidence="18">The sequence shown here is derived from an EMBL/GenBank/DDBJ whole genome shotgun (WGS) entry which is preliminary data.</text>
</comment>
<evidence type="ECO:0000256" key="5">
    <source>
        <dbReference type="ARBA" id="ARBA00007383"/>
    </source>
</evidence>
<dbReference type="PROSITE" id="PS51975">
    <property type="entry name" value="RNASE_H_2"/>
    <property type="match status" value="1"/>
</dbReference>
<evidence type="ECO:0000256" key="1">
    <source>
        <dbReference type="ARBA" id="ARBA00000077"/>
    </source>
</evidence>
<protein>
    <recommendedName>
        <fullName evidence="7 14">Ribonuclease HII</fullName>
        <shortName evidence="14">RNase HII</shortName>
        <ecNumber evidence="6 14">3.1.26.4</ecNumber>
    </recommendedName>
</protein>
<dbReference type="Gene3D" id="3.30.420.10">
    <property type="entry name" value="Ribonuclease H-like superfamily/Ribonuclease H"/>
    <property type="match status" value="1"/>
</dbReference>
<dbReference type="InterPro" id="IPR024567">
    <property type="entry name" value="RNase_HII/HIII_dom"/>
</dbReference>
<dbReference type="FunFam" id="3.30.420.10:FF:000006">
    <property type="entry name" value="Ribonuclease HII"/>
    <property type="match status" value="1"/>
</dbReference>
<evidence type="ECO:0000256" key="8">
    <source>
        <dbReference type="ARBA" id="ARBA00022490"/>
    </source>
</evidence>
<comment type="subcellular location">
    <subcellularLocation>
        <location evidence="4 14">Cytoplasm</location>
    </subcellularLocation>
</comment>
<keyword evidence="13 14" id="KW-0464">Manganese</keyword>
<dbReference type="SUPFAM" id="SSF53098">
    <property type="entry name" value="Ribonuclease H-like"/>
    <property type="match status" value="1"/>
</dbReference>
<evidence type="ECO:0000259" key="17">
    <source>
        <dbReference type="PROSITE" id="PS51975"/>
    </source>
</evidence>
<comment type="cofactor">
    <cofactor evidence="14 15">
        <name>Mn(2+)</name>
        <dbReference type="ChEBI" id="CHEBI:29035"/>
    </cofactor>
    <cofactor evidence="14 15">
        <name>Mg(2+)</name>
        <dbReference type="ChEBI" id="CHEBI:18420"/>
    </cofactor>
    <text evidence="14 15">Manganese or magnesium. Binds 1 divalent metal ion per monomer in the absence of substrate. May bind a second metal ion after substrate binding.</text>
</comment>
<dbReference type="PANTHER" id="PTHR10954">
    <property type="entry name" value="RIBONUCLEASE H2 SUBUNIT A"/>
    <property type="match status" value="1"/>
</dbReference>
<evidence type="ECO:0000256" key="4">
    <source>
        <dbReference type="ARBA" id="ARBA00004496"/>
    </source>
</evidence>
<dbReference type="Proteomes" id="UP000288669">
    <property type="component" value="Unassembled WGS sequence"/>
</dbReference>
<dbReference type="NCBIfam" id="NF000594">
    <property type="entry name" value="PRK00015.1-1"/>
    <property type="match status" value="1"/>
</dbReference>
<dbReference type="AlphaFoldDB" id="A0A430AJA1"/>
<organism evidence="18 19">
    <name type="scientific">Vagococcus entomophilus</name>
    <dbReference type="NCBI Taxonomy" id="1160095"/>
    <lineage>
        <taxon>Bacteria</taxon>
        <taxon>Bacillati</taxon>
        <taxon>Bacillota</taxon>
        <taxon>Bacilli</taxon>
        <taxon>Lactobacillales</taxon>
        <taxon>Enterococcaceae</taxon>
        <taxon>Vagococcus</taxon>
    </lineage>
</organism>
<dbReference type="EC" id="3.1.26.4" evidence="6 14"/>
<keyword evidence="9 14" id="KW-0540">Nuclease</keyword>
<keyword evidence="19" id="KW-1185">Reference proteome</keyword>
<feature type="binding site" evidence="14 15">
    <location>
        <position position="171"/>
    </location>
    <ligand>
        <name>a divalent metal cation</name>
        <dbReference type="ChEBI" id="CHEBI:60240"/>
    </ligand>
</feature>
<comment type="similarity">
    <text evidence="5 14 16">Belongs to the RNase HII family.</text>
</comment>
<evidence type="ECO:0000256" key="12">
    <source>
        <dbReference type="ARBA" id="ARBA00022801"/>
    </source>
</evidence>
<dbReference type="OrthoDB" id="9803420at2"/>
<dbReference type="GO" id="GO:0006298">
    <property type="term" value="P:mismatch repair"/>
    <property type="evidence" value="ECO:0007669"/>
    <property type="project" value="TreeGrafter"/>
</dbReference>
<comment type="cofactor">
    <cofactor evidence="2">
        <name>Mg(2+)</name>
        <dbReference type="ChEBI" id="CHEBI:18420"/>
    </cofactor>
</comment>
<comment type="function">
    <text evidence="3 14 16">Endonuclease that specifically degrades the RNA of RNA-DNA hybrids.</text>
</comment>
<evidence type="ECO:0000256" key="7">
    <source>
        <dbReference type="ARBA" id="ARBA00019179"/>
    </source>
</evidence>
<dbReference type="InterPro" id="IPR036397">
    <property type="entry name" value="RNaseH_sf"/>
</dbReference>
<dbReference type="InterPro" id="IPR022898">
    <property type="entry name" value="RNase_HII"/>
</dbReference>
<gene>
    <name evidence="14" type="primary">rnhB</name>
    <name evidence="18" type="ORF">CBF30_02470</name>
</gene>
<dbReference type="HAMAP" id="MF_00052_B">
    <property type="entry name" value="RNase_HII_B"/>
    <property type="match status" value="1"/>
</dbReference>
<dbReference type="PANTHER" id="PTHR10954:SF18">
    <property type="entry name" value="RIBONUCLEASE HII"/>
    <property type="match status" value="1"/>
</dbReference>
<evidence type="ECO:0000256" key="15">
    <source>
        <dbReference type="PROSITE-ProRule" id="PRU01319"/>
    </source>
</evidence>
<keyword evidence="11 14" id="KW-0255">Endonuclease</keyword>
<sequence>MKSNQTIKEIKAQLLQETDQTSAFIKEIEKDTRSGVQNAIRQWRKKLDKQAKLKTHFMEMQQFELQARNQGYKFIAGIDEVGRGPLAGPVVAAAVILPECFNLVEVNDSKQLSASKREELFTQIKAQALAIGIGVVDEKVIDKINIYEATKYAMMQAIEKLEQAPDCLLIDAMTLPCALPQEKIIKGDAKSISIACASIIAKVTRDKMMVDYDHLYPGYCFAKNAGYGTKEHLAGIEKQGICPIHRQSFAPIKNLI</sequence>
<dbReference type="EMBL" id="NGJZ01000001">
    <property type="protein sequence ID" value="RSU08128.1"/>
    <property type="molecule type" value="Genomic_DNA"/>
</dbReference>
<evidence type="ECO:0000256" key="9">
    <source>
        <dbReference type="ARBA" id="ARBA00022722"/>
    </source>
</evidence>
<dbReference type="GO" id="GO:0032299">
    <property type="term" value="C:ribonuclease H2 complex"/>
    <property type="evidence" value="ECO:0007669"/>
    <property type="project" value="TreeGrafter"/>
</dbReference>
<evidence type="ECO:0000313" key="19">
    <source>
        <dbReference type="Proteomes" id="UP000288669"/>
    </source>
</evidence>
<dbReference type="RefSeq" id="WP_126822424.1">
    <property type="nucleotide sequence ID" value="NZ_JBHLWU010000001.1"/>
</dbReference>
<dbReference type="InterPro" id="IPR012337">
    <property type="entry name" value="RNaseH-like_sf"/>
</dbReference>
<feature type="binding site" evidence="14 15">
    <location>
        <position position="79"/>
    </location>
    <ligand>
        <name>a divalent metal cation</name>
        <dbReference type="ChEBI" id="CHEBI:60240"/>
    </ligand>
</feature>
<keyword evidence="10 14" id="KW-0479">Metal-binding</keyword>
<reference evidence="18 19" key="1">
    <citation type="submission" date="2017-05" db="EMBL/GenBank/DDBJ databases">
        <title>Vagococcus spp. assemblies.</title>
        <authorList>
            <person name="Gulvik C.A."/>
        </authorList>
    </citation>
    <scope>NUCLEOTIDE SEQUENCE [LARGE SCALE GENOMIC DNA]</scope>
    <source>
        <strain evidence="18 19">DSM 24756</strain>
    </source>
</reference>
<dbReference type="CDD" id="cd07182">
    <property type="entry name" value="RNase_HII_bacteria_HII_like"/>
    <property type="match status" value="1"/>
</dbReference>
<dbReference type="GO" id="GO:0005737">
    <property type="term" value="C:cytoplasm"/>
    <property type="evidence" value="ECO:0007669"/>
    <property type="project" value="UniProtKB-SubCell"/>
</dbReference>
<proteinExistence type="inferred from homology"/>
<dbReference type="InterPro" id="IPR001352">
    <property type="entry name" value="RNase_HII/HIII"/>
</dbReference>
<dbReference type="Pfam" id="PF01351">
    <property type="entry name" value="RNase_HII"/>
    <property type="match status" value="1"/>
</dbReference>
<accession>A0A430AJA1</accession>
<evidence type="ECO:0000256" key="16">
    <source>
        <dbReference type="RuleBase" id="RU003515"/>
    </source>
</evidence>
<dbReference type="GO" id="GO:0003723">
    <property type="term" value="F:RNA binding"/>
    <property type="evidence" value="ECO:0007669"/>
    <property type="project" value="UniProtKB-UniRule"/>
</dbReference>
<feature type="domain" description="RNase H type-2" evidence="17">
    <location>
        <begin position="73"/>
        <end position="256"/>
    </location>
</feature>
<keyword evidence="12 14" id="KW-0378">Hydrolase</keyword>
<comment type="catalytic activity">
    <reaction evidence="1 14 15 16">
        <text>Endonucleolytic cleavage to 5'-phosphomonoester.</text>
        <dbReference type="EC" id="3.1.26.4"/>
    </reaction>
</comment>
<evidence type="ECO:0000256" key="6">
    <source>
        <dbReference type="ARBA" id="ARBA00012180"/>
    </source>
</evidence>
<dbReference type="GO" id="GO:0004523">
    <property type="term" value="F:RNA-DNA hybrid ribonuclease activity"/>
    <property type="evidence" value="ECO:0007669"/>
    <property type="project" value="UniProtKB-UniRule"/>
</dbReference>
<feature type="binding site" evidence="14 15">
    <location>
        <position position="80"/>
    </location>
    <ligand>
        <name>a divalent metal cation</name>
        <dbReference type="ChEBI" id="CHEBI:60240"/>
    </ligand>
</feature>
<dbReference type="NCBIfam" id="NF000595">
    <property type="entry name" value="PRK00015.1-3"/>
    <property type="match status" value="1"/>
</dbReference>
<name>A0A430AJA1_9ENTE</name>
<evidence type="ECO:0000256" key="13">
    <source>
        <dbReference type="ARBA" id="ARBA00023211"/>
    </source>
</evidence>
<evidence type="ECO:0000313" key="18">
    <source>
        <dbReference type="EMBL" id="RSU08128.1"/>
    </source>
</evidence>
<dbReference type="GO" id="GO:0043137">
    <property type="term" value="P:DNA replication, removal of RNA primer"/>
    <property type="evidence" value="ECO:0007669"/>
    <property type="project" value="TreeGrafter"/>
</dbReference>
<evidence type="ECO:0000256" key="2">
    <source>
        <dbReference type="ARBA" id="ARBA00001946"/>
    </source>
</evidence>
<evidence type="ECO:0000256" key="3">
    <source>
        <dbReference type="ARBA" id="ARBA00004065"/>
    </source>
</evidence>
<dbReference type="GO" id="GO:0030145">
    <property type="term" value="F:manganese ion binding"/>
    <property type="evidence" value="ECO:0007669"/>
    <property type="project" value="UniProtKB-UniRule"/>
</dbReference>
<keyword evidence="8 14" id="KW-0963">Cytoplasm</keyword>
<evidence type="ECO:0000256" key="11">
    <source>
        <dbReference type="ARBA" id="ARBA00022759"/>
    </source>
</evidence>
<evidence type="ECO:0000256" key="14">
    <source>
        <dbReference type="HAMAP-Rule" id="MF_00052"/>
    </source>
</evidence>